<accession>A0A8S2Z063</accession>
<sequence>MLIDKTLYGVNLPPNIFFTGAINPARKANSSDNQIHRVDYMVHELPQSLQKLVVPYGIL</sequence>
<reference evidence="1" key="1">
    <citation type="submission" date="2021-02" db="EMBL/GenBank/DDBJ databases">
        <authorList>
            <person name="Nowell W R."/>
        </authorList>
    </citation>
    <scope>NUCLEOTIDE SEQUENCE</scope>
</reference>
<name>A0A8S2Z063_9BILA</name>
<feature type="non-terminal residue" evidence="1">
    <location>
        <position position="59"/>
    </location>
</feature>
<protein>
    <submittedName>
        <fullName evidence="1">Uncharacterized protein</fullName>
    </submittedName>
</protein>
<evidence type="ECO:0000313" key="1">
    <source>
        <dbReference type="EMBL" id="CAF4602186.1"/>
    </source>
</evidence>
<dbReference type="Proteomes" id="UP000681720">
    <property type="component" value="Unassembled WGS sequence"/>
</dbReference>
<proteinExistence type="predicted"/>
<organism evidence="1 2">
    <name type="scientific">Rotaria magnacalcarata</name>
    <dbReference type="NCBI Taxonomy" id="392030"/>
    <lineage>
        <taxon>Eukaryota</taxon>
        <taxon>Metazoa</taxon>
        <taxon>Spiralia</taxon>
        <taxon>Gnathifera</taxon>
        <taxon>Rotifera</taxon>
        <taxon>Eurotatoria</taxon>
        <taxon>Bdelloidea</taxon>
        <taxon>Philodinida</taxon>
        <taxon>Philodinidae</taxon>
        <taxon>Rotaria</taxon>
    </lineage>
</organism>
<dbReference type="EMBL" id="CAJOBJ010104350">
    <property type="protein sequence ID" value="CAF4602186.1"/>
    <property type="molecule type" value="Genomic_DNA"/>
</dbReference>
<feature type="non-terminal residue" evidence="1">
    <location>
        <position position="1"/>
    </location>
</feature>
<gene>
    <name evidence="1" type="ORF">GIL414_LOCUS38977</name>
</gene>
<comment type="caution">
    <text evidence="1">The sequence shown here is derived from an EMBL/GenBank/DDBJ whole genome shotgun (WGS) entry which is preliminary data.</text>
</comment>
<evidence type="ECO:0000313" key="2">
    <source>
        <dbReference type="Proteomes" id="UP000681720"/>
    </source>
</evidence>
<dbReference type="AlphaFoldDB" id="A0A8S2Z063"/>